<reference evidence="3 4" key="1">
    <citation type="submission" date="2024-06" db="EMBL/GenBank/DDBJ databases">
        <authorList>
            <person name="Li Z."/>
            <person name="Jiang Y."/>
        </authorList>
    </citation>
    <scope>NUCLEOTIDE SEQUENCE [LARGE SCALE GENOMIC DNA]</scope>
    <source>
        <strain evidence="3 4">HSW-8</strain>
    </source>
</reference>
<proteinExistence type="predicted"/>
<dbReference type="Gene3D" id="3.40.50.2000">
    <property type="entry name" value="Glycogen Phosphorylase B"/>
    <property type="match status" value="2"/>
</dbReference>
<dbReference type="InterPro" id="IPR029044">
    <property type="entry name" value="Nucleotide-diphossugar_trans"/>
</dbReference>
<dbReference type="SUPFAM" id="SSF52540">
    <property type="entry name" value="P-loop containing nucleoside triphosphate hydrolases"/>
    <property type="match status" value="1"/>
</dbReference>
<evidence type="ECO:0000313" key="3">
    <source>
        <dbReference type="EMBL" id="MES0874905.1"/>
    </source>
</evidence>
<dbReference type="SUPFAM" id="SSF53448">
    <property type="entry name" value="Nucleotide-diphospho-sugar transferases"/>
    <property type="match status" value="3"/>
</dbReference>
<dbReference type="CDD" id="cd03801">
    <property type="entry name" value="GT4_PimA-like"/>
    <property type="match status" value="1"/>
</dbReference>
<feature type="coiled-coil region" evidence="1">
    <location>
        <begin position="678"/>
        <end position="705"/>
    </location>
</feature>
<dbReference type="Pfam" id="PF13692">
    <property type="entry name" value="Glyco_trans_1_4"/>
    <property type="match status" value="1"/>
</dbReference>
<dbReference type="Gene3D" id="3.90.550.10">
    <property type="entry name" value="Spore Coat Polysaccharide Biosynthesis Protein SpsA, Chain A"/>
    <property type="match status" value="3"/>
</dbReference>
<dbReference type="InterPro" id="IPR027417">
    <property type="entry name" value="P-loop_NTPase"/>
</dbReference>
<dbReference type="EC" id="2.4.-.-" evidence="3"/>
<dbReference type="GO" id="GO:0016757">
    <property type="term" value="F:glycosyltransferase activity"/>
    <property type="evidence" value="ECO:0007669"/>
    <property type="project" value="UniProtKB-KW"/>
</dbReference>
<dbReference type="Pfam" id="PF00535">
    <property type="entry name" value="Glycos_transf_2"/>
    <property type="match status" value="3"/>
</dbReference>
<protein>
    <submittedName>
        <fullName evidence="3">Glycosyltransferase</fullName>
        <ecNumber evidence="3">2.4.-.-</ecNumber>
    </submittedName>
</protein>
<comment type="caution">
    <text evidence="3">The sequence shown here is derived from an EMBL/GenBank/DDBJ whole genome shotgun (WGS) entry which is preliminary data.</text>
</comment>
<keyword evidence="3" id="KW-0328">Glycosyltransferase</keyword>
<dbReference type="SUPFAM" id="SSF53756">
    <property type="entry name" value="UDP-Glycosyltransferase/glycogen phosphorylase"/>
    <property type="match status" value="1"/>
</dbReference>
<feature type="domain" description="Glycosyltransferase 2-like" evidence="2">
    <location>
        <begin position="333"/>
        <end position="492"/>
    </location>
</feature>
<evidence type="ECO:0000313" key="4">
    <source>
        <dbReference type="Proteomes" id="UP001465331"/>
    </source>
</evidence>
<keyword evidence="4" id="KW-1185">Reference proteome</keyword>
<dbReference type="Gene3D" id="3.40.50.300">
    <property type="entry name" value="P-loop containing nucleotide triphosphate hydrolases"/>
    <property type="match status" value="1"/>
</dbReference>
<dbReference type="RefSeq" id="WP_352890286.1">
    <property type="nucleotide sequence ID" value="NZ_JBEPIJ010000016.1"/>
</dbReference>
<dbReference type="InterPro" id="IPR050834">
    <property type="entry name" value="Glycosyltransf_2"/>
</dbReference>
<dbReference type="CDD" id="cd00761">
    <property type="entry name" value="Glyco_tranf_GTA_type"/>
    <property type="match status" value="1"/>
</dbReference>
<organism evidence="3 4">
    <name type="scientific">Sinimarinibacterium thermocellulolyticum</name>
    <dbReference type="NCBI Taxonomy" id="3170016"/>
    <lineage>
        <taxon>Bacteria</taxon>
        <taxon>Pseudomonadati</taxon>
        <taxon>Pseudomonadota</taxon>
        <taxon>Gammaproteobacteria</taxon>
        <taxon>Nevskiales</taxon>
        <taxon>Nevskiaceae</taxon>
        <taxon>Sinimarinibacterium</taxon>
    </lineage>
</organism>
<accession>A0ABV2ACE4</accession>
<keyword evidence="3" id="KW-0808">Transferase</keyword>
<feature type="domain" description="Glycosyltransferase 2-like" evidence="2">
    <location>
        <begin position="1005"/>
        <end position="1114"/>
    </location>
</feature>
<evidence type="ECO:0000259" key="2">
    <source>
        <dbReference type="Pfam" id="PF00535"/>
    </source>
</evidence>
<dbReference type="Proteomes" id="UP001465331">
    <property type="component" value="Unassembled WGS sequence"/>
</dbReference>
<name>A0ABV2ACE4_9GAMM</name>
<keyword evidence="1" id="KW-0175">Coiled coil</keyword>
<dbReference type="InterPro" id="IPR001173">
    <property type="entry name" value="Glyco_trans_2-like"/>
</dbReference>
<dbReference type="PANTHER" id="PTHR43685">
    <property type="entry name" value="GLYCOSYLTRANSFERASE"/>
    <property type="match status" value="1"/>
</dbReference>
<dbReference type="EMBL" id="JBEPIJ010000016">
    <property type="protein sequence ID" value="MES0874905.1"/>
    <property type="molecule type" value="Genomic_DNA"/>
</dbReference>
<feature type="domain" description="Glycosyltransferase 2-like" evidence="2">
    <location>
        <begin position="1622"/>
        <end position="1764"/>
    </location>
</feature>
<evidence type="ECO:0000256" key="1">
    <source>
        <dbReference type="SAM" id="Coils"/>
    </source>
</evidence>
<dbReference type="PANTHER" id="PTHR43685:SF12">
    <property type="entry name" value="GLYCOSYL TRANSFERASE FAMILY 2"/>
    <property type="match status" value="1"/>
</dbReference>
<gene>
    <name evidence="3" type="ORF">ABSH63_12945</name>
</gene>
<sequence length="1963" mass="218888">MTAQPAPVVLVLGMHRSGTSALTRTLNLLGARLPNNLIPAQSDNQTGFWESTDVQRLNDRILAALGARWDDCRPLNFSNLDAETRKGFVDEIAAIVAAHVGDAPLALKDPRLCRLLPLWRAGLAQARARAVAILPLRQPWEVAASLAARNGMAMRTGLLLWLRHILDAECDSRGLPRAFVHYDELLSDWRTSLIPALKIIGLDLPIDCPTIEQQIDGFLRPELRHHVAPQSDRPTQRWTREALSALTDLHAQPDNPDASARLDALREEIDAAWELVSSALLDAPVPSLAPVIDTVSARLPPGCRASAALEMTDEVSKQARTTVDTAGWNQRFSVVMPTWNRRELICEAIDSVRAQSYPHWELIVSDDGSTDGTLPMLRQRYPGEIASGRLRLLENLHAGVSAARNQALRIAQGPWIAYLDSDNRWHPDYLMCMAAAYATHPHRRCAYAAIHVHDSARHRDFVRWLPFDWPRLLRENYIDINVFSHHRSLYERLGGFDETLRRQEDWDLVLRYTRSHAPQRVPHILCDYYLRADLNHLTLTESSDAPDSAVRSKHLDDAAATAGEARLSILIATPSSPHVSDTISRLRHQGVYVNVFALDAGDAAPSPDADSPLVRRVEDSSTLAQILSAQARDHQLWLRTRHDAELAQLDAQWRSRIERQRRDLQAQHHKTLSEQAKKARLEATIDRQRSEIAALENRIQIERSATVALVSSARTRTLELLRQRRSLFSQRTNLLGRLTLPPARLLGRRLSTRERLYLWRQARRLLASGLFDPLWYLQTAPDVAADGVSPIWHWLLRGAKEGRMPNPLFDSAWYRRRYVDVAASGVDPLLHYLEHGAIEGRDPGPLFSTREYLSRYPDVSGAGVNPLVHFLRFGQQEGRAPNRWFDPDWYLRHNPDVAASGIPPLEHFILAGGAEGRSPGPDFDSAWYLSTYPDVAARGLNPLVHYLTHGCREGRKPAPSRPNGSGQIVATVAPGSPQALEMQLTPERIEQARAHLARRGIGRFSIVMPTWNRAATIGDAIDAVLAQSYTDWELIVCDDGSTDNTPMLVAERYADALASGRLRYLRLAHGGVCAARNAGLAVAQGTWIAYLDSDNTWRRDYLLMMAAALSAHPQARTAYSCLHLRDSERGLEFIRCHPYEHGALLRRNFIDLNVFVHHRDLYTQLGGFDERLRRLVDWDLILRYTRLYIPVFVPFVLCDYRIGRALNNITLTEPLNDNERAVRRKFAHRVPSSGAEPLRLAYVLADWPASPQTYALNELQELRRRGIDVRVYHVVDADRPGSPDLESMRVSDAEDLAKVLVSHRRNWIHANYASSASESSLWTMLRTAAESAGVAFTFRPPAPELIAPGDLTMVRIAEAAQCTLCSRVMVHDDDQRRFLGERGVPLDKMILMPQAVDTGMLQTTQIIARDRGADAPLRILAVARFVESEGLEMLIEAAARLERGSVQVRIHGAGPLKTRYHELIRTLRLESHVRLCGVLEGLDALREALAESDVFCLPRIESQNGETDDIPRAFLEAIATGVPCLTSITPATRNLVSHGITGFLTPAGDPGALAAQLHRITRMSPDSLAAIAWSARDRLNANLGARHAVDALLDVCANPPIDVFMITSDREDQADWASTDLAIRSVLERTTTPMVLTIIDNGSDTAFLDRLKTLARGEDRLRIITLGERHTYAQALNAALAMTRSEFVFHVCSKGSYVIRHGWERPCLRYMRNHSHVAIAGHLVGSSAWPDGRGYAAQTWFNGFRNPEFALANPDRAFCHVHDALYVLRRSVFEREGGFSEHCPERQTLMEYCYFLESRGHALGRIPELAVLPDHVEPGIVALVDEATVAAHPVFADSLALLNALDSIDARCNICGWMGRATRAADGVSFDCPSCASSPHDRATFRWLVGANLHSAGLSLDVRGLGRAVRDRLAGLFTLTDGSASMRAADLPYSHPSRMLGLPPLCQLKRSSRAEKGLRAGAE</sequence>